<evidence type="ECO:0000256" key="3">
    <source>
        <dbReference type="ARBA" id="ARBA00023163"/>
    </source>
</evidence>
<keyword evidence="3" id="KW-0804">Transcription</keyword>
<dbReference type="PANTHER" id="PTHR43537:SF24">
    <property type="entry name" value="GLUCONATE OPERON TRANSCRIPTIONAL REPRESSOR"/>
    <property type="match status" value="1"/>
</dbReference>
<keyword evidence="2" id="KW-0238">DNA-binding</keyword>
<evidence type="ECO:0000313" key="7">
    <source>
        <dbReference type="Proteomes" id="UP001161691"/>
    </source>
</evidence>
<dbReference type="InterPro" id="IPR011711">
    <property type="entry name" value="GntR_C"/>
</dbReference>
<dbReference type="CDD" id="cd07377">
    <property type="entry name" value="WHTH_GntR"/>
    <property type="match status" value="1"/>
</dbReference>
<organism evidence="6 7">
    <name type="scientific">Cohnella hashimotonis</name>
    <dbReference type="NCBI Taxonomy" id="2826895"/>
    <lineage>
        <taxon>Bacteria</taxon>
        <taxon>Bacillati</taxon>
        <taxon>Bacillota</taxon>
        <taxon>Bacilli</taxon>
        <taxon>Bacillales</taxon>
        <taxon>Paenibacillaceae</taxon>
        <taxon>Cohnella</taxon>
    </lineage>
</organism>
<accession>A0ABT6TE79</accession>
<protein>
    <submittedName>
        <fullName evidence="6">GntR family transcriptional regulator</fullName>
    </submittedName>
</protein>
<evidence type="ECO:0000259" key="4">
    <source>
        <dbReference type="PROSITE" id="PS50934"/>
    </source>
</evidence>
<proteinExistence type="predicted"/>
<evidence type="ECO:0000256" key="2">
    <source>
        <dbReference type="ARBA" id="ARBA00023125"/>
    </source>
</evidence>
<keyword evidence="7" id="KW-1185">Reference proteome</keyword>
<dbReference type="RefSeq" id="WP_282908093.1">
    <property type="nucleotide sequence ID" value="NZ_JAGRPV010000001.1"/>
</dbReference>
<dbReference type="Pfam" id="PF00392">
    <property type="entry name" value="GntR"/>
    <property type="match status" value="1"/>
</dbReference>
<dbReference type="SMART" id="SM00345">
    <property type="entry name" value="HTH_GNTR"/>
    <property type="match status" value="1"/>
</dbReference>
<dbReference type="Proteomes" id="UP001161691">
    <property type="component" value="Unassembled WGS sequence"/>
</dbReference>
<dbReference type="SUPFAM" id="SSF46785">
    <property type="entry name" value="Winged helix' DNA-binding domain"/>
    <property type="match status" value="1"/>
</dbReference>
<feature type="domain" description="HTH gntR-type" evidence="5">
    <location>
        <begin position="6"/>
        <end position="73"/>
    </location>
</feature>
<dbReference type="PROSITE" id="PS50934">
    <property type="entry name" value="SWIRM"/>
    <property type="match status" value="1"/>
</dbReference>
<evidence type="ECO:0000313" key="6">
    <source>
        <dbReference type="EMBL" id="MDI4645141.1"/>
    </source>
</evidence>
<evidence type="ECO:0000259" key="5">
    <source>
        <dbReference type="PROSITE" id="PS50949"/>
    </source>
</evidence>
<comment type="caution">
    <text evidence="6">The sequence shown here is derived from an EMBL/GenBank/DDBJ whole genome shotgun (WGS) entry which is preliminary data.</text>
</comment>
<keyword evidence="1" id="KW-0805">Transcription regulation</keyword>
<dbReference type="InterPro" id="IPR008920">
    <property type="entry name" value="TF_FadR/GntR_C"/>
</dbReference>
<dbReference type="Pfam" id="PF07729">
    <property type="entry name" value="FCD"/>
    <property type="match status" value="1"/>
</dbReference>
<dbReference type="InterPro" id="IPR036388">
    <property type="entry name" value="WH-like_DNA-bd_sf"/>
</dbReference>
<dbReference type="Gene3D" id="1.20.120.530">
    <property type="entry name" value="GntR ligand-binding domain-like"/>
    <property type="match status" value="1"/>
</dbReference>
<feature type="domain" description="SWIRM" evidence="4">
    <location>
        <begin position="1"/>
        <end position="71"/>
    </location>
</feature>
<dbReference type="Gene3D" id="1.10.10.10">
    <property type="entry name" value="Winged helix-like DNA-binding domain superfamily/Winged helix DNA-binding domain"/>
    <property type="match status" value="1"/>
</dbReference>
<sequence length="213" mass="24487">MKDQPLTLKEKAYLELRKLILSGRFKPGDVLTERLLVEMLSMSRTPIRAAYERLDAEGLANYVPNKGLTVAEFSLNRALDLFDYRIAIEGFVARKLAQMEWASVDLAWFEANLAEQETFMNEADYERFTEADSSFHAKLAEVYGNKEITMAMNQLQDKLFATGLSVLRKDRNRIQVSYQDHLRIFSAIRDGDASFAGSCMEEHLEYGKRILIR</sequence>
<dbReference type="EMBL" id="JAGRPV010000001">
    <property type="protein sequence ID" value="MDI4645141.1"/>
    <property type="molecule type" value="Genomic_DNA"/>
</dbReference>
<name>A0ABT6TE79_9BACL</name>
<reference evidence="6" key="1">
    <citation type="submission" date="2023-04" db="EMBL/GenBank/DDBJ databases">
        <title>Comparative genomic analysis of Cohnella hashimotonis sp. nov., isolated from the International Space Station.</title>
        <authorList>
            <person name="Venkateswaran K."/>
            <person name="Simpson A."/>
        </authorList>
    </citation>
    <scope>NUCLEOTIDE SEQUENCE</scope>
    <source>
        <strain evidence="6">F6_2S_P_1</strain>
    </source>
</reference>
<gene>
    <name evidence="6" type="ORF">KB449_09230</name>
</gene>
<dbReference type="SMART" id="SM00895">
    <property type="entry name" value="FCD"/>
    <property type="match status" value="1"/>
</dbReference>
<dbReference type="InterPro" id="IPR036390">
    <property type="entry name" value="WH_DNA-bd_sf"/>
</dbReference>
<dbReference type="InterPro" id="IPR007526">
    <property type="entry name" value="SWIRM"/>
</dbReference>
<dbReference type="SUPFAM" id="SSF48008">
    <property type="entry name" value="GntR ligand-binding domain-like"/>
    <property type="match status" value="1"/>
</dbReference>
<dbReference type="PROSITE" id="PS50949">
    <property type="entry name" value="HTH_GNTR"/>
    <property type="match status" value="1"/>
</dbReference>
<dbReference type="PANTHER" id="PTHR43537">
    <property type="entry name" value="TRANSCRIPTIONAL REGULATOR, GNTR FAMILY"/>
    <property type="match status" value="1"/>
</dbReference>
<dbReference type="InterPro" id="IPR000524">
    <property type="entry name" value="Tscrpt_reg_HTH_GntR"/>
</dbReference>
<evidence type="ECO:0000256" key="1">
    <source>
        <dbReference type="ARBA" id="ARBA00023015"/>
    </source>
</evidence>